<protein>
    <submittedName>
        <fullName evidence="4">DUF4781 domain-containing protein</fullName>
    </submittedName>
</protein>
<evidence type="ECO:0000256" key="1">
    <source>
        <dbReference type="SAM" id="MobiDB-lite"/>
    </source>
</evidence>
<dbReference type="InterPro" id="IPR031962">
    <property type="entry name" value="DUF4781"/>
</dbReference>
<reference evidence="4" key="1">
    <citation type="submission" date="2022-11" db="UniProtKB">
        <authorList>
            <consortium name="WormBaseParasite"/>
        </authorList>
    </citation>
    <scope>IDENTIFICATION</scope>
</reference>
<dbReference type="Proteomes" id="UP000887566">
    <property type="component" value="Unplaced"/>
</dbReference>
<evidence type="ECO:0000259" key="2">
    <source>
        <dbReference type="Pfam" id="PF16013"/>
    </source>
</evidence>
<accession>A0A914XP12</accession>
<dbReference type="WBParaSite" id="PSAMB.scaffold9872size6016.g32836.t1">
    <property type="protein sequence ID" value="PSAMB.scaffold9872size6016.g32836.t1"/>
    <property type="gene ID" value="PSAMB.scaffold9872size6016.g32836"/>
</dbReference>
<evidence type="ECO:0000313" key="3">
    <source>
        <dbReference type="Proteomes" id="UP000887566"/>
    </source>
</evidence>
<feature type="compositionally biased region" description="Basic and acidic residues" evidence="1">
    <location>
        <begin position="292"/>
        <end position="315"/>
    </location>
</feature>
<feature type="domain" description="DUF4781" evidence="2">
    <location>
        <begin position="2"/>
        <end position="127"/>
    </location>
</feature>
<feature type="region of interest" description="Disordered" evidence="1">
    <location>
        <begin position="253"/>
        <end position="315"/>
    </location>
</feature>
<sequence length="315" mass="33995">MAKSGEILCTSGRVAVTLLGGASLSVNGIGIVHGAANLYERARNNQLTPLDVFQFTASVLFFTNSIVSIKTASGIIEDVQRNVLNKFEEHVNNLPHEQQAPYRELLTAAPDAKDGRIIHENARIIKGISIIEVKGNFDRPSNTLASVVDKVVHESDHPTISKAQAPVPLKGDENHAPLDGLASSTLLKKTVELSDRNGHIQEAKESLLAAGDLLSTKADQALQFNEIYPMTVPDTRSVPSTASSAGAKAILSAQKPIPSSDQPKTAVKKSAGAPKSADKTAHIANNFSRYLTPEERLHEEYLQRKEKEGENENID</sequence>
<feature type="region of interest" description="Disordered" evidence="1">
    <location>
        <begin position="157"/>
        <end position="177"/>
    </location>
</feature>
<dbReference type="PANTHER" id="PTHR21115:SF0">
    <property type="entry name" value="GH06117P-RELATED"/>
    <property type="match status" value="1"/>
</dbReference>
<dbReference type="PANTHER" id="PTHR21115">
    <property type="entry name" value="GH06117P-RELATED"/>
    <property type="match status" value="1"/>
</dbReference>
<name>A0A914XP12_9BILA</name>
<evidence type="ECO:0000313" key="4">
    <source>
        <dbReference type="WBParaSite" id="PSAMB.scaffold9872size6016.g32836.t1"/>
    </source>
</evidence>
<proteinExistence type="predicted"/>
<dbReference type="Pfam" id="PF16013">
    <property type="entry name" value="DUF4781"/>
    <property type="match status" value="1"/>
</dbReference>
<organism evidence="3 4">
    <name type="scientific">Plectus sambesii</name>
    <dbReference type="NCBI Taxonomy" id="2011161"/>
    <lineage>
        <taxon>Eukaryota</taxon>
        <taxon>Metazoa</taxon>
        <taxon>Ecdysozoa</taxon>
        <taxon>Nematoda</taxon>
        <taxon>Chromadorea</taxon>
        <taxon>Plectida</taxon>
        <taxon>Plectina</taxon>
        <taxon>Plectoidea</taxon>
        <taxon>Plectidae</taxon>
        <taxon>Plectus</taxon>
    </lineage>
</organism>
<dbReference type="AlphaFoldDB" id="A0A914XP12"/>
<keyword evidence="3" id="KW-1185">Reference proteome</keyword>